<dbReference type="InterPro" id="IPR011009">
    <property type="entry name" value="Kinase-like_dom_sf"/>
</dbReference>
<feature type="region of interest" description="Disordered" evidence="1">
    <location>
        <begin position="51"/>
        <end position="117"/>
    </location>
</feature>
<dbReference type="Gene3D" id="1.10.510.10">
    <property type="entry name" value="Transferase(Phosphotransferase) domain 1"/>
    <property type="match status" value="1"/>
</dbReference>
<proteinExistence type="predicted"/>
<protein>
    <recommendedName>
        <fullName evidence="2">Protein kinase domain-containing protein</fullName>
    </recommendedName>
</protein>
<dbReference type="Pfam" id="PF07714">
    <property type="entry name" value="PK_Tyr_Ser-Thr"/>
    <property type="match status" value="1"/>
</dbReference>
<name>A0AAV5BU32_ELECO</name>
<dbReference type="InterPro" id="IPR000719">
    <property type="entry name" value="Prot_kinase_dom"/>
</dbReference>
<dbReference type="SMART" id="SM00220">
    <property type="entry name" value="S_TKc"/>
    <property type="match status" value="1"/>
</dbReference>
<dbReference type="GO" id="GO:0005524">
    <property type="term" value="F:ATP binding"/>
    <property type="evidence" value="ECO:0007669"/>
    <property type="project" value="InterPro"/>
</dbReference>
<dbReference type="CDD" id="cd13999">
    <property type="entry name" value="STKc_MAP3K-like"/>
    <property type="match status" value="1"/>
</dbReference>
<dbReference type="PROSITE" id="PS00108">
    <property type="entry name" value="PROTEIN_KINASE_ST"/>
    <property type="match status" value="1"/>
</dbReference>
<evidence type="ECO:0000313" key="4">
    <source>
        <dbReference type="EMBL" id="GJM89494.1"/>
    </source>
</evidence>
<gene>
    <name evidence="3" type="primary">ga05238</name>
    <name evidence="4" type="synonym">ga05692</name>
    <name evidence="3" type="ORF">PR202_ga05238</name>
    <name evidence="4" type="ORF">PR202_ga05692</name>
</gene>
<keyword evidence="5" id="KW-1185">Reference proteome</keyword>
<feature type="compositionally biased region" description="Polar residues" evidence="1">
    <location>
        <begin position="533"/>
        <end position="543"/>
    </location>
</feature>
<feature type="domain" description="Protein kinase" evidence="2">
    <location>
        <begin position="290"/>
        <end position="519"/>
    </location>
</feature>
<evidence type="ECO:0000259" key="2">
    <source>
        <dbReference type="PROSITE" id="PS50011"/>
    </source>
</evidence>
<evidence type="ECO:0000313" key="5">
    <source>
        <dbReference type="Proteomes" id="UP001054889"/>
    </source>
</evidence>
<evidence type="ECO:0000256" key="1">
    <source>
        <dbReference type="SAM" id="MobiDB-lite"/>
    </source>
</evidence>
<feature type="region of interest" description="Disordered" evidence="1">
    <location>
        <begin position="530"/>
        <end position="551"/>
    </location>
</feature>
<dbReference type="PANTHER" id="PTHR44329:SF295">
    <property type="entry name" value="OS05G0519200 PROTEIN"/>
    <property type="match status" value="1"/>
</dbReference>
<dbReference type="Gene3D" id="3.30.200.20">
    <property type="entry name" value="Phosphorylase Kinase, domain 1"/>
    <property type="match status" value="1"/>
</dbReference>
<dbReference type="EMBL" id="BQKI01000002">
    <property type="protein sequence ID" value="GJM89494.1"/>
    <property type="molecule type" value="Genomic_DNA"/>
</dbReference>
<dbReference type="EMBL" id="BQKI01000002">
    <property type="protein sequence ID" value="GJM89093.1"/>
    <property type="molecule type" value="Genomic_DNA"/>
</dbReference>
<dbReference type="GO" id="GO:0004674">
    <property type="term" value="F:protein serine/threonine kinase activity"/>
    <property type="evidence" value="ECO:0007669"/>
    <property type="project" value="TreeGrafter"/>
</dbReference>
<feature type="compositionally biased region" description="Basic and acidic residues" evidence="1">
    <location>
        <begin position="95"/>
        <end position="114"/>
    </location>
</feature>
<dbReference type="InterPro" id="IPR001245">
    <property type="entry name" value="Ser-Thr/Tyr_kinase_cat_dom"/>
</dbReference>
<reference evidence="3" key="2">
    <citation type="submission" date="2021-12" db="EMBL/GenBank/DDBJ databases">
        <title>Resequencing data analysis of finger millet.</title>
        <authorList>
            <person name="Hatakeyama M."/>
            <person name="Aluri S."/>
            <person name="Balachadran M.T."/>
            <person name="Sivarajan S.R."/>
            <person name="Poveda L."/>
            <person name="Shimizu-Inatsugi R."/>
            <person name="Schlapbach R."/>
            <person name="Sreeman S.M."/>
            <person name="Shimizu K.K."/>
        </authorList>
    </citation>
    <scope>NUCLEOTIDE SEQUENCE</scope>
</reference>
<dbReference type="PRINTS" id="PR00109">
    <property type="entry name" value="TYRKINASE"/>
</dbReference>
<dbReference type="InterPro" id="IPR008271">
    <property type="entry name" value="Ser/Thr_kinase_AS"/>
</dbReference>
<sequence length="574" mass="64731">MDEADYSWVRRTRFSQSIVRSSSGREQFGAFAEHFSRGAALKQNGFDLVRKVPRPNPKGGVVSNSTGLPVPRAKSAVGQSERKLKHSSSDSQLIQERKTGDRSRQEASVKRDWEENGLNLDVPRQHVVQPPADECSDALEFSFHSEEQSLHLQRVCSSPAPFYLQDAVAPVDNSRVPTAPLKAMTELSKPLPKPKRRAKSPIPTRVISDVFKEAKAATKRFSSPQKQRKSSSLRSPDDSPPFGFASLRTPSKLRITRRASSWPMRNPDNGVTKVAALEILERWTVDRSQLLIGHRFASGAYSRLFHGIYKEEPVAVKFIRQPDDGEDDELSARLEKQFTSEVTILARLQHRNVIKDRTTLPLEKVISIALDIARGLEYIHLQGVVHRDVKPENILFDGEFCAKVVDFGVACEEAYCNVTDDDPGTYRWMAPEMYKHKPYGRKVDVYSFGLVLWELVTGSLPYEDMTPVQAAFAVVNKNLRPVIPSSCPAPLRLLIEQCWSCQPEKRPEFQQIVKILENFKTVLDRDGTLDKIPSSTRQAQECNDQSKKKPANWLQKLSYGQPDFFSGPPPPKLL</sequence>
<dbReference type="InterPro" id="IPR051681">
    <property type="entry name" value="Ser/Thr_Kinases-Pseudokinases"/>
</dbReference>
<organism evidence="3 5">
    <name type="scientific">Eleusine coracana subsp. coracana</name>
    <dbReference type="NCBI Taxonomy" id="191504"/>
    <lineage>
        <taxon>Eukaryota</taxon>
        <taxon>Viridiplantae</taxon>
        <taxon>Streptophyta</taxon>
        <taxon>Embryophyta</taxon>
        <taxon>Tracheophyta</taxon>
        <taxon>Spermatophyta</taxon>
        <taxon>Magnoliopsida</taxon>
        <taxon>Liliopsida</taxon>
        <taxon>Poales</taxon>
        <taxon>Poaceae</taxon>
        <taxon>PACMAD clade</taxon>
        <taxon>Chloridoideae</taxon>
        <taxon>Cynodonteae</taxon>
        <taxon>Eleusininae</taxon>
        <taxon>Eleusine</taxon>
    </lineage>
</organism>
<comment type="caution">
    <text evidence="3">The sequence shown here is derived from an EMBL/GenBank/DDBJ whole genome shotgun (WGS) entry which is preliminary data.</text>
</comment>
<feature type="region of interest" description="Disordered" evidence="1">
    <location>
        <begin position="217"/>
        <end position="247"/>
    </location>
</feature>
<dbReference type="Proteomes" id="UP001054889">
    <property type="component" value="Unassembled WGS sequence"/>
</dbReference>
<dbReference type="PROSITE" id="PS50011">
    <property type="entry name" value="PROTEIN_KINASE_DOM"/>
    <property type="match status" value="1"/>
</dbReference>
<dbReference type="PANTHER" id="PTHR44329">
    <property type="entry name" value="SERINE/THREONINE-PROTEIN KINASE TNNI3K-RELATED"/>
    <property type="match status" value="1"/>
</dbReference>
<accession>A0AAV5BU32</accession>
<dbReference type="SUPFAM" id="SSF56112">
    <property type="entry name" value="Protein kinase-like (PK-like)"/>
    <property type="match status" value="1"/>
</dbReference>
<reference evidence="3" key="1">
    <citation type="journal article" date="2018" name="DNA Res.">
        <title>Multiple hybrid de novo genome assembly of finger millet, an orphan allotetraploid crop.</title>
        <authorList>
            <person name="Hatakeyama M."/>
            <person name="Aluri S."/>
            <person name="Balachadran M.T."/>
            <person name="Sivarajan S.R."/>
            <person name="Patrignani A."/>
            <person name="Gruter S."/>
            <person name="Poveda L."/>
            <person name="Shimizu-Inatsugi R."/>
            <person name="Baeten J."/>
            <person name="Francoijs K.J."/>
            <person name="Nataraja K.N."/>
            <person name="Reddy Y.A.N."/>
            <person name="Phadnis S."/>
            <person name="Ravikumar R.L."/>
            <person name="Schlapbach R."/>
            <person name="Sreeman S.M."/>
            <person name="Shimizu K.K."/>
        </authorList>
    </citation>
    <scope>NUCLEOTIDE SEQUENCE</scope>
</reference>
<dbReference type="AlphaFoldDB" id="A0AAV5BU32"/>
<evidence type="ECO:0000313" key="3">
    <source>
        <dbReference type="EMBL" id="GJM89093.1"/>
    </source>
</evidence>